<accession>A0A2M7J8A4</accession>
<organism evidence="1 2">
    <name type="scientific">Candidatus Desantisbacteria bacterium CG_4_8_14_3_um_filter_40_12</name>
    <dbReference type="NCBI Taxonomy" id="1974545"/>
    <lineage>
        <taxon>Bacteria</taxon>
        <taxon>Candidatus Desantisiibacteriota</taxon>
    </lineage>
</organism>
<dbReference type="SUPFAM" id="SSF81301">
    <property type="entry name" value="Nucleotidyltransferase"/>
    <property type="match status" value="1"/>
</dbReference>
<dbReference type="EMBL" id="PFIC01000270">
    <property type="protein sequence ID" value="PIX15587.1"/>
    <property type="molecule type" value="Genomic_DNA"/>
</dbReference>
<dbReference type="Gene3D" id="3.30.460.40">
    <property type="match status" value="1"/>
</dbReference>
<comment type="caution">
    <text evidence="1">The sequence shown here is derived from an EMBL/GenBank/DDBJ whole genome shotgun (WGS) entry which is preliminary data.</text>
</comment>
<protein>
    <recommendedName>
        <fullName evidence="3">Nucleotidyltransferase family protein</fullName>
    </recommendedName>
</protein>
<evidence type="ECO:0000313" key="1">
    <source>
        <dbReference type="EMBL" id="PIX15587.1"/>
    </source>
</evidence>
<name>A0A2M7J8A4_9BACT</name>
<dbReference type="Proteomes" id="UP000229297">
    <property type="component" value="Unassembled WGS sequence"/>
</dbReference>
<dbReference type="AlphaFoldDB" id="A0A2M7J8A4"/>
<evidence type="ECO:0000313" key="2">
    <source>
        <dbReference type="Proteomes" id="UP000229297"/>
    </source>
</evidence>
<gene>
    <name evidence="1" type="ORF">COZ71_10065</name>
</gene>
<dbReference type="InterPro" id="IPR043519">
    <property type="entry name" value="NT_sf"/>
</dbReference>
<sequence>MEVQSDFRDLLALFNAHKVDYMIVGAYALAYHGVPRYTGDIDILVHPDSQNAQHILCALEEFGFGTIGLKAEKNGDSALFFLLKIGRCPHFSIFPTPYPQSEEDISQIILLSGKA</sequence>
<evidence type="ECO:0008006" key="3">
    <source>
        <dbReference type="Google" id="ProtNLM"/>
    </source>
</evidence>
<proteinExistence type="predicted"/>
<reference evidence="2" key="1">
    <citation type="submission" date="2017-09" db="EMBL/GenBank/DDBJ databases">
        <title>Depth-based differentiation of microbial function through sediment-hosted aquifers and enrichment of novel symbionts in the deep terrestrial subsurface.</title>
        <authorList>
            <person name="Probst A.J."/>
            <person name="Ladd B."/>
            <person name="Jarett J.K."/>
            <person name="Geller-Mcgrath D.E."/>
            <person name="Sieber C.M.K."/>
            <person name="Emerson J.B."/>
            <person name="Anantharaman K."/>
            <person name="Thomas B.C."/>
            <person name="Malmstrom R."/>
            <person name="Stieglmeier M."/>
            <person name="Klingl A."/>
            <person name="Woyke T."/>
            <person name="Ryan C.M."/>
            <person name="Banfield J.F."/>
        </authorList>
    </citation>
    <scope>NUCLEOTIDE SEQUENCE [LARGE SCALE GENOMIC DNA]</scope>
</reference>